<proteinExistence type="predicted"/>
<gene>
    <name evidence="2" type="ORF">AMATHDRAFT_87111</name>
</gene>
<evidence type="ECO:0000313" key="3">
    <source>
        <dbReference type="Proteomes" id="UP000242287"/>
    </source>
</evidence>
<accession>A0A2A9NJJ6</accession>
<feature type="coiled-coil region" evidence="1">
    <location>
        <begin position="255"/>
        <end position="296"/>
    </location>
</feature>
<name>A0A2A9NJJ6_9AGAR</name>
<sequence>MPYNPSSVRDEKEFAYLGEGRDVRGFCDMLQVLYTSPDTQDLSQDRWRIVEMRSYRNKTGKPDYEYIVATIRGPMHTQTVSSSSSSNSSPGRKPNSVLLRVYRKLPKSEMLTTGGYEFDLKTKKRPLDDVTLIRAQEVSQDSLVEAIVFQEGTYMTLAQFAVLARCVLDRPGILECPNDHWFAYTAMGVIKRLHTNHIQASESSKRRWRYSMSSQGENITDEPRFDTLLHLYNRQWRTFNQKVSQAINNSRSPLVREANEQREDAERRALEAERLMAEKDERIAELASKLARARRII</sequence>
<dbReference type="EMBL" id="KZ302063">
    <property type="protein sequence ID" value="PFH48417.1"/>
    <property type="molecule type" value="Genomic_DNA"/>
</dbReference>
<keyword evidence="3" id="KW-1185">Reference proteome</keyword>
<keyword evidence="1" id="KW-0175">Coiled coil</keyword>
<reference evidence="2 3" key="1">
    <citation type="submission" date="2014-02" db="EMBL/GenBank/DDBJ databases">
        <title>Transposable element dynamics among asymbiotic and ectomycorrhizal Amanita fungi.</title>
        <authorList>
            <consortium name="DOE Joint Genome Institute"/>
            <person name="Hess J."/>
            <person name="Skrede I."/>
            <person name="Wolfe B."/>
            <person name="LaButti K."/>
            <person name="Ohm R.A."/>
            <person name="Grigoriev I.V."/>
            <person name="Pringle A."/>
        </authorList>
    </citation>
    <scope>NUCLEOTIDE SEQUENCE [LARGE SCALE GENOMIC DNA]</scope>
    <source>
        <strain evidence="2 3">SKay4041</strain>
    </source>
</reference>
<evidence type="ECO:0000256" key="1">
    <source>
        <dbReference type="SAM" id="Coils"/>
    </source>
</evidence>
<protein>
    <submittedName>
        <fullName evidence="2">Uncharacterized protein</fullName>
    </submittedName>
</protein>
<dbReference type="Proteomes" id="UP000242287">
    <property type="component" value="Unassembled WGS sequence"/>
</dbReference>
<organism evidence="2 3">
    <name type="scientific">Amanita thiersii Skay4041</name>
    <dbReference type="NCBI Taxonomy" id="703135"/>
    <lineage>
        <taxon>Eukaryota</taxon>
        <taxon>Fungi</taxon>
        <taxon>Dikarya</taxon>
        <taxon>Basidiomycota</taxon>
        <taxon>Agaricomycotina</taxon>
        <taxon>Agaricomycetes</taxon>
        <taxon>Agaricomycetidae</taxon>
        <taxon>Agaricales</taxon>
        <taxon>Pluteineae</taxon>
        <taxon>Amanitaceae</taxon>
        <taxon>Amanita</taxon>
    </lineage>
</organism>
<evidence type="ECO:0000313" key="2">
    <source>
        <dbReference type="EMBL" id="PFH48417.1"/>
    </source>
</evidence>
<dbReference type="AlphaFoldDB" id="A0A2A9NJJ6"/>